<organism evidence="1 2">
    <name type="scientific">Helicobacter pylori</name>
    <name type="common">Campylobacter pylori</name>
    <dbReference type="NCBI Taxonomy" id="210"/>
    <lineage>
        <taxon>Bacteria</taxon>
        <taxon>Pseudomonadati</taxon>
        <taxon>Campylobacterota</taxon>
        <taxon>Epsilonproteobacteria</taxon>
        <taxon>Campylobacterales</taxon>
        <taxon>Helicobacteraceae</taxon>
        <taxon>Helicobacter</taxon>
    </lineage>
</organism>
<proteinExistence type="predicted"/>
<evidence type="ECO:0000313" key="2">
    <source>
        <dbReference type="Proteomes" id="UP000244660"/>
    </source>
</evidence>
<gene>
    <name evidence="1" type="ORF">C2R92_00090</name>
</gene>
<sequence>MDNHAHQAWVINLTGIDKGIFRTMNGNADELIAIGRVIKAGFPCSRVDVTNAKYDAIVDLGGKQKLLRIQIKGTGGDTLNFTGGYRSGVQ</sequence>
<reference evidence="1 2" key="1">
    <citation type="submission" date="2018-01" db="EMBL/GenBank/DDBJ databases">
        <title>Helicobacter pylori genome-wide association study shows promise for predicting gastric cancer risk.</title>
        <authorList>
            <person name="Berthenet E."/>
            <person name="Yahara K."/>
            <person name="Thorell K."/>
            <person name="Pascoe B."/>
            <person name="Meric G."/>
            <person name="Mikhail J.M."/>
            <person name="Engstrand L."/>
            <person name="Enroth H."/>
            <person name="Burette A."/>
            <person name="Megraud F."/>
            <person name="Atherton J."/>
            <person name="Smith S."/>
            <person name="Wilkinson T.S."/>
            <person name="Hitchings M.D."/>
            <person name="Falush D."/>
            <person name="Sheppard S.K."/>
        </authorList>
    </citation>
    <scope>NUCLEOTIDE SEQUENCE [LARGE SCALE GENOMIC DNA]</scope>
    <source>
        <strain evidence="1 2">462</strain>
    </source>
</reference>
<protein>
    <recommendedName>
        <fullName evidence="3">PD(D/E)XK endonuclease domain-containing protein</fullName>
    </recommendedName>
</protein>
<dbReference type="InterPro" id="IPR011856">
    <property type="entry name" value="tRNA_endonuc-like_dom_sf"/>
</dbReference>
<dbReference type="AlphaFoldDB" id="A0A2T6T161"/>
<dbReference type="Gene3D" id="3.40.1350.10">
    <property type="match status" value="1"/>
</dbReference>
<dbReference type="Proteomes" id="UP000244660">
    <property type="component" value="Unassembled WGS sequence"/>
</dbReference>
<name>A0A2T6T161_HELPX</name>
<feature type="non-terminal residue" evidence="1">
    <location>
        <position position="90"/>
    </location>
</feature>
<comment type="caution">
    <text evidence="1">The sequence shown here is derived from an EMBL/GenBank/DDBJ whole genome shotgun (WGS) entry which is preliminary data.</text>
</comment>
<dbReference type="EMBL" id="QBQB01000015">
    <property type="protein sequence ID" value="PUD44189.1"/>
    <property type="molecule type" value="Genomic_DNA"/>
</dbReference>
<dbReference type="GO" id="GO:0003676">
    <property type="term" value="F:nucleic acid binding"/>
    <property type="evidence" value="ECO:0007669"/>
    <property type="project" value="InterPro"/>
</dbReference>
<evidence type="ECO:0008006" key="3">
    <source>
        <dbReference type="Google" id="ProtNLM"/>
    </source>
</evidence>
<accession>A0A2T6T161</accession>
<evidence type="ECO:0000313" key="1">
    <source>
        <dbReference type="EMBL" id="PUD44189.1"/>
    </source>
</evidence>